<name>E8Z709_KARVE</name>
<dbReference type="InterPro" id="IPR029058">
    <property type="entry name" value="AB_hydrolase_fold"/>
</dbReference>
<feature type="non-terminal residue" evidence="2">
    <location>
        <position position="1"/>
    </location>
</feature>
<evidence type="ECO:0000256" key="1">
    <source>
        <dbReference type="SAM" id="MobiDB-lite"/>
    </source>
</evidence>
<dbReference type="Gene3D" id="3.40.50.1820">
    <property type="entry name" value="alpha/beta hydrolase"/>
    <property type="match status" value="1"/>
</dbReference>
<dbReference type="ESTHER" id="karve-e8z709">
    <property type="family name" value="Duf_1350"/>
</dbReference>
<feature type="region of interest" description="Disordered" evidence="1">
    <location>
        <begin position="221"/>
        <end position="244"/>
    </location>
</feature>
<reference evidence="2" key="2">
    <citation type="book" date="2010" name="PROCEEDINGS OF 13TH INTERNATIONAL CONFERENCE ON HARMFUL ALGAE" publisher="International Society For The Study of Harmful Algae" city="Hong Kong, China">
        <title>Dinoflagellate meta-transcriptomics enabled by spliced leader.</title>
        <editorList>
            <person name="Unknown A."/>
        </editorList>
        <authorList>
            <person name="Lin S."/>
            <person name="Zhang H."/>
        </authorList>
    </citation>
    <scope>NUCLEOTIDE SEQUENCE</scope>
    <source>
        <strain evidence="2">CCMP1975</strain>
    </source>
</reference>
<sequence length="354" mass="37322">VSPQPTVAYRYVLESFSRKGYVVLATPYAVDFDYRRPASAIREAYLNAVELLPSLGGEYVALPRVSLGHSLGALLHVLLACEYPEDFSAAHSYAAQALVSYNNKGVDGAIPFFKELFVPAFAPLEPIVSSNAADTALEAAKEFRRDIFRGARSAALAAKAALGLDDDQSLIPGVPPLVLKGLADAEAAAELLDQVPDVVKSIAGGASEFEPTPAEMRRLVESSYHSTTSPGSPSSFPTSTSPPIGPLLVSFNDDGIDESDELSSMLEGVAMPYGRKQLPGSHVTPLAIDPDAPSTPLLPIPDALDSALDLRSALLKDADALVDAVDEYFTDAITAAEEGKSSETDGEEGVDAEI</sequence>
<dbReference type="PANTHER" id="PTHR34127:SF3">
    <property type="entry name" value="INITIATION FACTOR 4F SUBUNIT (DUF1350)"/>
    <property type="match status" value="1"/>
</dbReference>
<evidence type="ECO:0000313" key="2">
    <source>
        <dbReference type="EMBL" id="ACU45239.1"/>
    </source>
</evidence>
<dbReference type="SUPFAM" id="SSF53474">
    <property type="entry name" value="alpha/beta-Hydrolases"/>
    <property type="match status" value="1"/>
</dbReference>
<dbReference type="EMBL" id="FJ600226">
    <property type="protein sequence ID" value="ACU45239.1"/>
    <property type="molecule type" value="mRNA"/>
</dbReference>
<feature type="compositionally biased region" description="Low complexity" evidence="1">
    <location>
        <begin position="222"/>
        <end position="242"/>
    </location>
</feature>
<dbReference type="PANTHER" id="PTHR34127">
    <property type="entry name" value="OS04G0405600 PROTEIN"/>
    <property type="match status" value="1"/>
</dbReference>
<dbReference type="Pfam" id="PF07082">
    <property type="entry name" value="DUF1350"/>
    <property type="match status" value="1"/>
</dbReference>
<dbReference type="AlphaFoldDB" id="E8Z709"/>
<proteinExistence type="evidence at transcript level"/>
<organism evidence="2">
    <name type="scientific">Karlodinium veneficum</name>
    <name type="common">Dinoflagellate</name>
    <name type="synonym">Karlodinium micrum</name>
    <dbReference type="NCBI Taxonomy" id="407301"/>
    <lineage>
        <taxon>Eukaryota</taxon>
        <taxon>Sar</taxon>
        <taxon>Alveolata</taxon>
        <taxon>Dinophyceae</taxon>
        <taxon>Gymnodiniales</taxon>
        <taxon>Kareniaceae</taxon>
        <taxon>Karlodinium</taxon>
    </lineage>
</organism>
<dbReference type="InterPro" id="IPR010765">
    <property type="entry name" value="DUF1350"/>
</dbReference>
<accession>E8Z709</accession>
<protein>
    <submittedName>
        <fullName evidence="2">Uncharacterized protein</fullName>
    </submittedName>
</protein>
<reference evidence="2" key="1">
    <citation type="submission" date="2008-12" db="EMBL/GenBank/DDBJ databases">
        <authorList>
            <person name="Zhang H."/>
            <person name="Lin S."/>
        </authorList>
    </citation>
    <scope>NUCLEOTIDE SEQUENCE</scope>
    <source>
        <strain evidence="2">CCMP1975</strain>
    </source>
</reference>